<evidence type="ECO:0000256" key="4">
    <source>
        <dbReference type="ARBA" id="ARBA00023136"/>
    </source>
</evidence>
<comment type="caution">
    <text evidence="8">The sequence shown here is derived from an EMBL/GenBank/DDBJ whole genome shotgun (WGS) entry which is preliminary data.</text>
</comment>
<feature type="compositionally biased region" description="Basic residues" evidence="5">
    <location>
        <begin position="627"/>
        <end position="636"/>
    </location>
</feature>
<feature type="transmembrane region" description="Helical" evidence="6">
    <location>
        <begin position="253"/>
        <end position="273"/>
    </location>
</feature>
<dbReference type="PANTHER" id="PTHR23051:SF0">
    <property type="entry name" value="SOLUTE CARRIER FAMILY 35 MEMBER F5"/>
    <property type="match status" value="1"/>
</dbReference>
<sequence>MASLEPPTPPVAVASAAEGLGLGSSAAPGGRSSTASTAIKSKRWMKWRRAVGLLLLAITVFLWTASNFLASDIFADDTYSKPYLVTYINTSFFIIPLLPILVRRLYKHPEDLRDWWTALWQSSRGKYAMLAGGEVSTNNSSYTDSPRSSHRNQSVDLSEENLLSEGVVDSQELDSKRVVATEPSRSRSTKLTLPQTARLSLEFCILWFVANYFVAACLSYTTVASSTILTSTSSIFTLLFGVLFRVERFSLRKLIAVITALGGVVLISSVDFSGQNSDDEHRGDFPEKSFHEMMVGDILALVSAVLYGLYAVFMKKRIEDETKVNMPIFFGLVGLFNVLLLWPGMIILHYTGIEPFQLPPSWSVSAIVVSNSLASLVSDLAWAYAVLLTSPIVVTVGLSMTIPLSLVGQILLNGQTSSPLYWVGAVAVILSFVFVSSEEEERSPEETIVLGDEQNTAHAETPMSWADVGLAIVQHLTDETEETNEQQQQQDPQDRQERSSNDAGDESDSDSEENKQSSEGSSVEHKTTSHEEDDDHLGDGRHPRSYREFPMRIHDEADTIDETSESRGRPFSPLGTHILRRIPGNLEQILAEQREVMMREYSARSSSPPEQERHDYQEDEQLYLRNTRTHTRRRRYAFAQSDPSEVLLAPPSPVARSPLHEDEQSPISWLDDDLHQDDGDWDSSEDSDDWSTQATAGGDDDAQSSSGYALPPLPFPPGRRSGRR</sequence>
<keyword evidence="4 6" id="KW-0472">Membrane</keyword>
<feature type="transmembrane region" description="Helical" evidence="6">
    <location>
        <begin position="293"/>
        <end position="314"/>
    </location>
</feature>
<dbReference type="InterPro" id="IPR025016">
    <property type="entry name" value="DUF3955"/>
</dbReference>
<evidence type="ECO:0000256" key="5">
    <source>
        <dbReference type="SAM" id="MobiDB-lite"/>
    </source>
</evidence>
<dbReference type="GO" id="GO:0000329">
    <property type="term" value="C:fungal-type vacuole membrane"/>
    <property type="evidence" value="ECO:0007669"/>
    <property type="project" value="TreeGrafter"/>
</dbReference>
<feature type="transmembrane region" description="Helical" evidence="6">
    <location>
        <begin position="227"/>
        <end position="246"/>
    </location>
</feature>
<gene>
    <name evidence="8" type="ORF">LTR78_000571</name>
</gene>
<feature type="compositionally biased region" description="Acidic residues" evidence="5">
    <location>
        <begin position="679"/>
        <end position="689"/>
    </location>
</feature>
<keyword evidence="3 6" id="KW-1133">Transmembrane helix</keyword>
<feature type="compositionally biased region" description="Basic and acidic residues" evidence="5">
    <location>
        <begin position="512"/>
        <end position="530"/>
    </location>
</feature>
<dbReference type="PANTHER" id="PTHR23051">
    <property type="entry name" value="SOLUTE CARRIER FAMILY 35, MEMBER F5"/>
    <property type="match status" value="1"/>
</dbReference>
<dbReference type="Pfam" id="PF16913">
    <property type="entry name" value="PUNUT"/>
    <property type="match status" value="1"/>
</dbReference>
<protein>
    <recommendedName>
        <fullName evidence="7">DUF3955 domain-containing protein</fullName>
    </recommendedName>
</protein>
<evidence type="ECO:0000256" key="1">
    <source>
        <dbReference type="ARBA" id="ARBA00004141"/>
    </source>
</evidence>
<feature type="region of interest" description="Disordered" evidence="5">
    <location>
        <begin position="479"/>
        <end position="552"/>
    </location>
</feature>
<dbReference type="SUPFAM" id="SSF103481">
    <property type="entry name" value="Multidrug resistance efflux transporter EmrE"/>
    <property type="match status" value="1"/>
</dbReference>
<evidence type="ECO:0000256" key="3">
    <source>
        <dbReference type="ARBA" id="ARBA00022989"/>
    </source>
</evidence>
<feature type="compositionally biased region" description="Polar residues" evidence="5">
    <location>
        <begin position="138"/>
        <end position="156"/>
    </location>
</feature>
<feature type="compositionally biased region" description="Basic and acidic residues" evidence="5">
    <location>
        <begin position="537"/>
        <end position="552"/>
    </location>
</feature>
<keyword evidence="9" id="KW-1185">Reference proteome</keyword>
<feature type="transmembrane region" description="Helical" evidence="6">
    <location>
        <begin position="326"/>
        <end position="350"/>
    </location>
</feature>
<proteinExistence type="predicted"/>
<feature type="transmembrane region" description="Helical" evidence="6">
    <location>
        <begin position="199"/>
        <end position="221"/>
    </location>
</feature>
<organism evidence="8 9">
    <name type="scientific">Recurvomyces mirabilis</name>
    <dbReference type="NCBI Taxonomy" id="574656"/>
    <lineage>
        <taxon>Eukaryota</taxon>
        <taxon>Fungi</taxon>
        <taxon>Dikarya</taxon>
        <taxon>Ascomycota</taxon>
        <taxon>Pezizomycotina</taxon>
        <taxon>Dothideomycetes</taxon>
        <taxon>Dothideomycetidae</taxon>
        <taxon>Mycosphaerellales</taxon>
        <taxon>Teratosphaeriaceae</taxon>
        <taxon>Recurvomyces</taxon>
    </lineage>
</organism>
<dbReference type="Pfam" id="PF13127">
    <property type="entry name" value="DUF3955"/>
    <property type="match status" value="1"/>
</dbReference>
<reference evidence="8" key="1">
    <citation type="submission" date="2023-07" db="EMBL/GenBank/DDBJ databases">
        <title>Black Yeasts Isolated from many extreme environments.</title>
        <authorList>
            <person name="Coleine C."/>
            <person name="Stajich J.E."/>
            <person name="Selbmann L."/>
        </authorList>
    </citation>
    <scope>NUCLEOTIDE SEQUENCE</scope>
    <source>
        <strain evidence="8">CCFEE 5485</strain>
    </source>
</reference>
<feature type="transmembrane region" description="Helical" evidence="6">
    <location>
        <begin position="392"/>
        <end position="412"/>
    </location>
</feature>
<comment type="subcellular location">
    <subcellularLocation>
        <location evidence="1">Membrane</location>
        <topology evidence="1">Multi-pass membrane protein</topology>
    </subcellularLocation>
</comment>
<accession>A0AAE1C6N7</accession>
<feature type="region of interest" description="Disordered" evidence="5">
    <location>
        <begin position="138"/>
        <end position="157"/>
    </location>
</feature>
<dbReference type="InterPro" id="IPR037185">
    <property type="entry name" value="EmrE-like"/>
</dbReference>
<feature type="domain" description="DUF3955" evidence="7">
    <location>
        <begin position="51"/>
        <end position="100"/>
    </location>
</feature>
<dbReference type="AlphaFoldDB" id="A0AAE1C6N7"/>
<evidence type="ECO:0000313" key="9">
    <source>
        <dbReference type="Proteomes" id="UP001274830"/>
    </source>
</evidence>
<feature type="transmembrane region" description="Helical" evidence="6">
    <location>
        <begin position="418"/>
        <end position="435"/>
    </location>
</feature>
<evidence type="ECO:0000256" key="6">
    <source>
        <dbReference type="SAM" id="Phobius"/>
    </source>
</evidence>
<dbReference type="EMBL" id="JAUTXT010000001">
    <property type="protein sequence ID" value="KAK3680194.1"/>
    <property type="molecule type" value="Genomic_DNA"/>
</dbReference>
<evidence type="ECO:0000313" key="8">
    <source>
        <dbReference type="EMBL" id="KAK3680194.1"/>
    </source>
</evidence>
<evidence type="ECO:0000259" key="7">
    <source>
        <dbReference type="Pfam" id="PF13127"/>
    </source>
</evidence>
<evidence type="ECO:0000256" key="2">
    <source>
        <dbReference type="ARBA" id="ARBA00022692"/>
    </source>
</evidence>
<feature type="transmembrane region" description="Helical" evidence="6">
    <location>
        <begin position="50"/>
        <end position="70"/>
    </location>
</feature>
<keyword evidence="2 6" id="KW-0812">Transmembrane</keyword>
<feature type="region of interest" description="Disordered" evidence="5">
    <location>
        <begin position="597"/>
        <end position="724"/>
    </location>
</feature>
<feature type="region of interest" description="Disordered" evidence="5">
    <location>
        <begin position="557"/>
        <end position="576"/>
    </location>
</feature>
<name>A0AAE1C6N7_9PEZI</name>
<dbReference type="Proteomes" id="UP001274830">
    <property type="component" value="Unassembled WGS sequence"/>
</dbReference>
<feature type="transmembrane region" description="Helical" evidence="6">
    <location>
        <begin position="82"/>
        <end position="102"/>
    </location>
</feature>